<dbReference type="InterPro" id="IPR013229">
    <property type="entry name" value="PEGA"/>
</dbReference>
<evidence type="ECO:0000259" key="2">
    <source>
        <dbReference type="Pfam" id="PF08308"/>
    </source>
</evidence>
<dbReference type="Pfam" id="PF08308">
    <property type="entry name" value="PEGA"/>
    <property type="match status" value="2"/>
</dbReference>
<dbReference type="AlphaFoldDB" id="A0A7T3V4J9"/>
<organism evidence="4 5">
    <name type="scientific">Treponema peruense</name>
    <dbReference type="NCBI Taxonomy" id="2787628"/>
    <lineage>
        <taxon>Bacteria</taxon>
        <taxon>Pseudomonadati</taxon>
        <taxon>Spirochaetota</taxon>
        <taxon>Spirochaetia</taxon>
        <taxon>Spirochaetales</taxon>
        <taxon>Treponemataceae</taxon>
        <taxon>Treponema</taxon>
    </lineage>
</organism>
<evidence type="ECO:0000259" key="3">
    <source>
        <dbReference type="Pfam" id="PF13860"/>
    </source>
</evidence>
<dbReference type="PANTHER" id="PTHR36194:SF1">
    <property type="entry name" value="S-LAYER-LIKE PROTEIN"/>
    <property type="match status" value="1"/>
</dbReference>
<dbReference type="PANTHER" id="PTHR36194">
    <property type="entry name" value="S-LAYER-LIKE PROTEIN"/>
    <property type="match status" value="1"/>
</dbReference>
<dbReference type="KEGG" id="tper:IWA51_09400"/>
<feature type="chain" id="PRO_5032375772" evidence="1">
    <location>
        <begin position="22"/>
        <end position="520"/>
    </location>
</feature>
<dbReference type="Pfam" id="PF13860">
    <property type="entry name" value="FlgD_ig"/>
    <property type="match status" value="1"/>
</dbReference>
<protein>
    <submittedName>
        <fullName evidence="4">PEGA domain-containing protein</fullName>
    </submittedName>
</protein>
<name>A0A7T3V4J9_9SPIR</name>
<evidence type="ECO:0000313" key="4">
    <source>
        <dbReference type="EMBL" id="QQA00478.1"/>
    </source>
</evidence>
<evidence type="ECO:0000256" key="1">
    <source>
        <dbReference type="SAM" id="SignalP"/>
    </source>
</evidence>
<dbReference type="RefSeq" id="WP_198442218.1">
    <property type="nucleotide sequence ID" value="NZ_CBCSHE010000009.1"/>
</dbReference>
<feature type="domain" description="FlgD/Vpr Ig-like" evidence="3">
    <location>
        <begin position="204"/>
        <end position="266"/>
    </location>
</feature>
<sequence>MKLKKILVLAATLFSLQYNYAQVSASRTPVFTGSDDITAVKQKKASLSVHVNTSGASVYLDGSYRGTAPVRITEIEPGNHTLRIQKPHYETRTISINLRPGQTHDIYADLEKISGFLYVQTSPSGADIYVDGGRVFSSSSAIELDEGFHRISAEKFGYKKENSTITIIRGMTRTVSLTLQKAEFEITSVTASKKKFNPRNAGGLGSIDINFSVTAPETGTLYITDESGSILSSSEYTFTTWNGTYSWDGTDKDGYIAPDGTYKAVLCAGKKEVVASFSIDSSITYPQLSITSFGSGIAGLPVPKNNPSGSFTMEFGAGVCFAPLSEKTFAGAPYKISLAFTAADFLELSGNFTGFFAGSDRFSASGAAKFAWSSLVTDKTSLKYGISAAFESTAKFFPEEKCPDDGSGISFCGMMGTESDGTFAGLSSQYTFYTGTEEFAHLWKNGITVLKTTDFFSAGAYAAITSFPKENVWFDHADAGIQACIYLGSTRAYLILQTGCTLFPEGGIYLNANAAVSLTF</sequence>
<evidence type="ECO:0000313" key="5">
    <source>
        <dbReference type="Proteomes" id="UP000595224"/>
    </source>
</evidence>
<dbReference type="Gene3D" id="2.60.40.4070">
    <property type="match status" value="1"/>
</dbReference>
<accession>A0A7T3V4J9</accession>
<gene>
    <name evidence="4" type="ORF">IWA51_09400</name>
</gene>
<dbReference type="InterPro" id="IPR025965">
    <property type="entry name" value="FlgD/Vpr_Ig-like"/>
</dbReference>
<proteinExistence type="predicted"/>
<reference evidence="4 5" key="1">
    <citation type="submission" date="2020-11" db="EMBL/GenBank/DDBJ databases">
        <title>Treponema Peruensis nv. sp., first commensal Treponema isolated from human feces.</title>
        <authorList>
            <person name="Belkhou C."/>
            <person name="Raes J."/>
        </authorList>
    </citation>
    <scope>NUCLEOTIDE SEQUENCE [LARGE SCALE GENOMIC DNA]</scope>
    <source>
        <strain evidence="4 5">RCC2812</strain>
    </source>
</reference>
<feature type="domain" description="PEGA" evidence="2">
    <location>
        <begin position="46"/>
        <end position="112"/>
    </location>
</feature>
<keyword evidence="1" id="KW-0732">Signal</keyword>
<dbReference type="Proteomes" id="UP000595224">
    <property type="component" value="Chromosome"/>
</dbReference>
<keyword evidence="5" id="KW-1185">Reference proteome</keyword>
<feature type="signal peptide" evidence="1">
    <location>
        <begin position="1"/>
        <end position="21"/>
    </location>
</feature>
<feature type="domain" description="PEGA" evidence="2">
    <location>
        <begin position="115"/>
        <end position="182"/>
    </location>
</feature>
<dbReference type="EMBL" id="CP064936">
    <property type="protein sequence ID" value="QQA00478.1"/>
    <property type="molecule type" value="Genomic_DNA"/>
</dbReference>